<dbReference type="HOGENOM" id="CLU_494790_0_0_1"/>
<organism evidence="3 4">
    <name type="scientific">Tetrahymena thermophila (strain SB210)</name>
    <dbReference type="NCBI Taxonomy" id="312017"/>
    <lineage>
        <taxon>Eukaryota</taxon>
        <taxon>Sar</taxon>
        <taxon>Alveolata</taxon>
        <taxon>Ciliophora</taxon>
        <taxon>Intramacronucleata</taxon>
        <taxon>Oligohymenophorea</taxon>
        <taxon>Hymenostomatida</taxon>
        <taxon>Tetrahymenina</taxon>
        <taxon>Tetrahymenidae</taxon>
        <taxon>Tetrahymena</taxon>
    </lineage>
</organism>
<protein>
    <submittedName>
        <fullName evidence="3">SWIB/MDM2 domain protein</fullName>
    </submittedName>
</protein>
<dbReference type="PANTHER" id="PTHR13844">
    <property type="entry name" value="SWI/SNF-RELATED MATRIX-ASSOCIATED ACTIN-DEPENDENT REGULATOR OF CHROMATIN SUBFAMILY D"/>
    <property type="match status" value="1"/>
</dbReference>
<dbReference type="SMART" id="SM00151">
    <property type="entry name" value="SWIB"/>
    <property type="match status" value="1"/>
</dbReference>
<dbReference type="InParanoid" id="Q22E03"/>
<sequence>MQNQQVNPAAGMSAPQNPNMMNGQQRPLGPPQPQGHFQRNQMANPQGQGGMGGNQQGVIYGQGGQQGHPQQQIMSQQQGVQPNQQQNIPQQQQQQQGSQSHAAQESYIDPKQLIHSIYEKGNIGYSECDEELLKIAPEFELLNQLVKYEGMIDKMVKRKRFDLQEQFARPNQKTKQIFRMYITNDYTLVPQGPHIDNDPMQIEQEEQYIWNLKIYGHLLQEDKTNASYLTTPKQYFSNFFSKITVEFKDPLFSSEPVQWRKSDKVEQGIIIRKQSSKETVVTIHIHLYHNPLKFRVDPKLASIIGFEICTRSTALAAIWEYIKLKNLQDSENKSEINCDDAMRSVFLQDKINIGQITAKLRQLLTIPNQTTIRHQIKLSGTPEENERVYDFVVDVDSQLGMEIMPFFSQKVVLQEKKDSQKHPFITLNQKIKDLDKKFTETLEKIKSHKFKRDSYFAYTLDPSLYIENTILQQNIYLQMMKEDKQCPIDDPTSLQYMMDNEDLVEREIKRYLDNLDGIKGEREFELYQQEMLNNQNTYDATSNANQSQQQL</sequence>
<evidence type="ECO:0000259" key="2">
    <source>
        <dbReference type="PROSITE" id="PS51925"/>
    </source>
</evidence>
<dbReference type="GeneID" id="7843376"/>
<dbReference type="InterPro" id="IPR019835">
    <property type="entry name" value="SWIB_domain"/>
</dbReference>
<dbReference type="SUPFAM" id="SSF47592">
    <property type="entry name" value="SWIB/MDM2 domain"/>
    <property type="match status" value="1"/>
</dbReference>
<dbReference type="OMA" id="PPLYPKF"/>
<evidence type="ECO:0000256" key="1">
    <source>
        <dbReference type="SAM" id="MobiDB-lite"/>
    </source>
</evidence>
<dbReference type="InterPro" id="IPR036885">
    <property type="entry name" value="SWIB_MDM2_dom_sf"/>
</dbReference>
<evidence type="ECO:0000313" key="3">
    <source>
        <dbReference type="EMBL" id="EAR83509.1"/>
    </source>
</evidence>
<feature type="region of interest" description="Disordered" evidence="1">
    <location>
        <begin position="1"/>
        <end position="104"/>
    </location>
</feature>
<dbReference type="KEGG" id="tet:TTHERM_00925560"/>
<dbReference type="OrthoDB" id="295364at2759"/>
<dbReference type="PROSITE" id="PS51925">
    <property type="entry name" value="SWIB_MDM2"/>
    <property type="match status" value="1"/>
</dbReference>
<proteinExistence type="predicted"/>
<dbReference type="Pfam" id="PF02201">
    <property type="entry name" value="SWIB"/>
    <property type="match status" value="1"/>
</dbReference>
<feature type="domain" description="DM2" evidence="2">
    <location>
        <begin position="289"/>
        <end position="366"/>
    </location>
</feature>
<dbReference type="CDD" id="cd10568">
    <property type="entry name" value="SWIB_like"/>
    <property type="match status" value="1"/>
</dbReference>
<feature type="compositionally biased region" description="Gly residues" evidence="1">
    <location>
        <begin position="47"/>
        <end position="66"/>
    </location>
</feature>
<feature type="compositionally biased region" description="Low complexity" evidence="1">
    <location>
        <begin position="67"/>
        <end position="99"/>
    </location>
</feature>
<dbReference type="eggNOG" id="KOG2570">
    <property type="taxonomic scope" value="Eukaryota"/>
</dbReference>
<dbReference type="Proteomes" id="UP000009168">
    <property type="component" value="Unassembled WGS sequence"/>
</dbReference>
<keyword evidence="4" id="KW-1185">Reference proteome</keyword>
<accession>Q22E03</accession>
<evidence type="ECO:0000313" key="4">
    <source>
        <dbReference type="Proteomes" id="UP000009168"/>
    </source>
</evidence>
<name>Q22E03_TETTS</name>
<reference evidence="4" key="1">
    <citation type="journal article" date="2006" name="PLoS Biol.">
        <title>Macronuclear genome sequence of the ciliate Tetrahymena thermophila, a model eukaryote.</title>
        <authorList>
            <person name="Eisen J.A."/>
            <person name="Coyne R.S."/>
            <person name="Wu M."/>
            <person name="Wu D."/>
            <person name="Thiagarajan M."/>
            <person name="Wortman J.R."/>
            <person name="Badger J.H."/>
            <person name="Ren Q."/>
            <person name="Amedeo P."/>
            <person name="Jones K.M."/>
            <person name="Tallon L.J."/>
            <person name="Delcher A.L."/>
            <person name="Salzberg S.L."/>
            <person name="Silva J.C."/>
            <person name="Haas B.J."/>
            <person name="Majoros W.H."/>
            <person name="Farzad M."/>
            <person name="Carlton J.M."/>
            <person name="Smith R.K. Jr."/>
            <person name="Garg J."/>
            <person name="Pearlman R.E."/>
            <person name="Karrer K.M."/>
            <person name="Sun L."/>
            <person name="Manning G."/>
            <person name="Elde N.C."/>
            <person name="Turkewitz A.P."/>
            <person name="Asai D.J."/>
            <person name="Wilkes D.E."/>
            <person name="Wang Y."/>
            <person name="Cai H."/>
            <person name="Collins K."/>
            <person name="Stewart B.A."/>
            <person name="Lee S.R."/>
            <person name="Wilamowska K."/>
            <person name="Weinberg Z."/>
            <person name="Ruzzo W.L."/>
            <person name="Wloga D."/>
            <person name="Gaertig J."/>
            <person name="Frankel J."/>
            <person name="Tsao C.-C."/>
            <person name="Gorovsky M.A."/>
            <person name="Keeling P.J."/>
            <person name="Waller R.F."/>
            <person name="Patron N.J."/>
            <person name="Cherry J.M."/>
            <person name="Stover N.A."/>
            <person name="Krieger C.J."/>
            <person name="del Toro C."/>
            <person name="Ryder H.F."/>
            <person name="Williamson S.C."/>
            <person name="Barbeau R.A."/>
            <person name="Hamilton E.P."/>
            <person name="Orias E."/>
        </authorList>
    </citation>
    <scope>NUCLEOTIDE SEQUENCE [LARGE SCALE GENOMIC DNA]</scope>
    <source>
        <strain evidence="4">SB210</strain>
    </source>
</reference>
<dbReference type="RefSeq" id="XP_001031172.1">
    <property type="nucleotide sequence ID" value="XM_001031172.1"/>
</dbReference>
<gene>
    <name evidence="3" type="ORF">TTHERM_00925560</name>
</gene>
<dbReference type="Gene3D" id="1.10.245.10">
    <property type="entry name" value="SWIB/MDM2 domain"/>
    <property type="match status" value="1"/>
</dbReference>
<dbReference type="STRING" id="312017.Q22E03"/>
<dbReference type="AlphaFoldDB" id="Q22E03"/>
<dbReference type="InterPro" id="IPR003121">
    <property type="entry name" value="SWIB_MDM2_domain"/>
</dbReference>
<dbReference type="EMBL" id="GG662513">
    <property type="protein sequence ID" value="EAR83509.1"/>
    <property type="molecule type" value="Genomic_DNA"/>
</dbReference>